<sequence length="43" mass="4965">AAAEDSCQDWSYMLDQRAIIKMARTYIEVLGLTSKFGEVYYKV</sequence>
<dbReference type="EMBL" id="CAJNOK010075129">
    <property type="protein sequence ID" value="CAF1672278.1"/>
    <property type="molecule type" value="Genomic_DNA"/>
</dbReference>
<accession>A0A8S2GC56</accession>
<feature type="non-terminal residue" evidence="1">
    <location>
        <position position="1"/>
    </location>
</feature>
<evidence type="ECO:0000313" key="2">
    <source>
        <dbReference type="EMBL" id="CAF4548162.1"/>
    </source>
</evidence>
<protein>
    <submittedName>
        <fullName evidence="1">Uncharacterized protein</fullName>
    </submittedName>
</protein>
<reference evidence="1" key="1">
    <citation type="submission" date="2021-02" db="EMBL/GenBank/DDBJ databases">
        <authorList>
            <person name="Nowell W R."/>
        </authorList>
    </citation>
    <scope>NUCLEOTIDE SEQUENCE</scope>
</reference>
<dbReference type="AlphaFoldDB" id="A0A8S2GC56"/>
<dbReference type="EMBL" id="CAJOBA010109280">
    <property type="protein sequence ID" value="CAF4548162.1"/>
    <property type="molecule type" value="Genomic_DNA"/>
</dbReference>
<evidence type="ECO:0000313" key="1">
    <source>
        <dbReference type="EMBL" id="CAF1672278.1"/>
    </source>
</evidence>
<proteinExistence type="predicted"/>
<gene>
    <name evidence="1" type="ORF">OVA965_LOCUS45769</name>
    <name evidence="2" type="ORF">TMI583_LOCUS49571</name>
</gene>
<evidence type="ECO:0000313" key="3">
    <source>
        <dbReference type="Proteomes" id="UP000677228"/>
    </source>
</evidence>
<comment type="caution">
    <text evidence="1">The sequence shown here is derived from an EMBL/GenBank/DDBJ whole genome shotgun (WGS) entry which is preliminary data.</text>
</comment>
<dbReference type="Proteomes" id="UP000677228">
    <property type="component" value="Unassembled WGS sequence"/>
</dbReference>
<name>A0A8S2GC56_9BILA</name>
<organism evidence="1 3">
    <name type="scientific">Didymodactylos carnosus</name>
    <dbReference type="NCBI Taxonomy" id="1234261"/>
    <lineage>
        <taxon>Eukaryota</taxon>
        <taxon>Metazoa</taxon>
        <taxon>Spiralia</taxon>
        <taxon>Gnathifera</taxon>
        <taxon>Rotifera</taxon>
        <taxon>Eurotatoria</taxon>
        <taxon>Bdelloidea</taxon>
        <taxon>Philodinida</taxon>
        <taxon>Philodinidae</taxon>
        <taxon>Didymodactylos</taxon>
    </lineage>
</organism>
<dbReference type="Proteomes" id="UP000682733">
    <property type="component" value="Unassembled WGS sequence"/>
</dbReference>